<dbReference type="AlphaFoldDB" id="A0AA36CJU3"/>
<organism evidence="6 7">
    <name type="scientific">Mesorhabditis spiculigera</name>
    <dbReference type="NCBI Taxonomy" id="96644"/>
    <lineage>
        <taxon>Eukaryota</taxon>
        <taxon>Metazoa</taxon>
        <taxon>Ecdysozoa</taxon>
        <taxon>Nematoda</taxon>
        <taxon>Chromadorea</taxon>
        <taxon>Rhabditida</taxon>
        <taxon>Rhabditina</taxon>
        <taxon>Rhabditomorpha</taxon>
        <taxon>Rhabditoidea</taxon>
        <taxon>Rhabditidae</taxon>
        <taxon>Mesorhabditinae</taxon>
        <taxon>Mesorhabditis</taxon>
    </lineage>
</organism>
<comment type="catalytic activity">
    <reaction evidence="4">
        <text>methylglyoxal + H2O = (R)-lactate + H(+)</text>
        <dbReference type="Rhea" id="RHEA:27754"/>
        <dbReference type="ChEBI" id="CHEBI:15377"/>
        <dbReference type="ChEBI" id="CHEBI:15378"/>
        <dbReference type="ChEBI" id="CHEBI:16004"/>
        <dbReference type="ChEBI" id="CHEBI:17158"/>
        <dbReference type="EC" id="4.2.1.130"/>
    </reaction>
</comment>
<evidence type="ECO:0000256" key="3">
    <source>
        <dbReference type="ARBA" id="ARBA00022490"/>
    </source>
</evidence>
<comment type="caution">
    <text evidence="6">The sequence shown here is derived from an EMBL/GenBank/DDBJ whole genome shotgun (WGS) entry which is preliminary data.</text>
</comment>
<evidence type="ECO:0000259" key="5">
    <source>
        <dbReference type="Pfam" id="PF01965"/>
    </source>
</evidence>
<dbReference type="FunFam" id="3.40.50.880:FF:000022">
    <property type="entry name" value="protein deglycase DJ-1"/>
    <property type="match status" value="1"/>
</dbReference>
<dbReference type="SUPFAM" id="SSF52317">
    <property type="entry name" value="Class I glutamine amidotransferase-like"/>
    <property type="match status" value="1"/>
</dbReference>
<feature type="domain" description="DJ-1/PfpI" evidence="5">
    <location>
        <begin position="64"/>
        <end position="227"/>
    </location>
</feature>
<dbReference type="InterPro" id="IPR006287">
    <property type="entry name" value="DJ-1"/>
</dbReference>
<dbReference type="CDD" id="cd03135">
    <property type="entry name" value="GATase1_DJ-1"/>
    <property type="match status" value="1"/>
</dbReference>
<dbReference type="SUPFAM" id="SSF100934">
    <property type="entry name" value="Heat shock protein 70kD (HSP70), C-terminal subdomain"/>
    <property type="match status" value="1"/>
</dbReference>
<dbReference type="GO" id="GO:0005634">
    <property type="term" value="C:nucleus"/>
    <property type="evidence" value="ECO:0007669"/>
    <property type="project" value="TreeGrafter"/>
</dbReference>
<dbReference type="PANTHER" id="PTHR48094">
    <property type="entry name" value="PROTEIN/NUCLEIC ACID DEGLYCASE DJ-1-RELATED"/>
    <property type="match status" value="1"/>
</dbReference>
<dbReference type="InterPro" id="IPR029062">
    <property type="entry name" value="Class_I_gatase-like"/>
</dbReference>
<dbReference type="GO" id="GO:1902176">
    <property type="term" value="P:negative regulation of oxidative stress-induced intrinsic apoptotic signaling pathway"/>
    <property type="evidence" value="ECO:0007669"/>
    <property type="project" value="UniProtKB-ARBA"/>
</dbReference>
<dbReference type="Proteomes" id="UP001177023">
    <property type="component" value="Unassembled WGS sequence"/>
</dbReference>
<proteinExistence type="predicted"/>
<gene>
    <name evidence="6" type="ORF">MSPICULIGERA_LOCUS8338</name>
</gene>
<feature type="non-terminal residue" evidence="6">
    <location>
        <position position="1"/>
    </location>
</feature>
<dbReference type="Gene3D" id="1.20.1270.10">
    <property type="match status" value="1"/>
</dbReference>
<accession>A0AA36CJU3</accession>
<dbReference type="InterPro" id="IPR029048">
    <property type="entry name" value="HSP70_C_sf"/>
</dbReference>
<name>A0AA36CJU3_9BILA</name>
<dbReference type="NCBIfam" id="TIGR01383">
    <property type="entry name" value="not_thiJ"/>
    <property type="match status" value="1"/>
</dbReference>
<protein>
    <recommendedName>
        <fullName evidence="2">D-lactate dehydratase</fullName>
        <ecNumber evidence="2">4.2.1.130</ecNumber>
    </recommendedName>
</protein>
<evidence type="ECO:0000256" key="4">
    <source>
        <dbReference type="ARBA" id="ARBA00048082"/>
    </source>
</evidence>
<keyword evidence="7" id="KW-1185">Reference proteome</keyword>
<reference evidence="6" key="1">
    <citation type="submission" date="2023-06" db="EMBL/GenBank/DDBJ databases">
        <authorList>
            <person name="Delattre M."/>
        </authorList>
    </citation>
    <scope>NUCLEOTIDE SEQUENCE</scope>
    <source>
        <strain evidence="6">AF72</strain>
    </source>
</reference>
<evidence type="ECO:0000313" key="6">
    <source>
        <dbReference type="EMBL" id="CAJ0569883.1"/>
    </source>
</evidence>
<dbReference type="GO" id="GO:0019172">
    <property type="term" value="F:glyoxalase III activity"/>
    <property type="evidence" value="ECO:0007669"/>
    <property type="project" value="UniProtKB-EC"/>
</dbReference>
<keyword evidence="3" id="KW-0963">Cytoplasm</keyword>
<dbReference type="PANTHER" id="PTHR48094:SF12">
    <property type="entry name" value="PARKINSON DISEASE PROTEIN 7 HOMOLOG"/>
    <property type="match status" value="1"/>
</dbReference>
<sequence length="247" mass="26598">VLKLPDSNQTAEKDEFEHQQKDLEAICNPIITRLTKELVLVLKKVALPIARRFVSTTRPTMSGKSALVLLVDGTEEMEAVITMDILRRGDVKVTAAGLSGSGLINCARDTKITPDAAFADVKDKNFDMIVLPGGPGSSKYGECPEVGKLLHKYTDSDRFVAAICAAPDALRAHKVSPGASVTAYPSVREGIEGAGYKFLEQDVVVDKKLITSRGPGTAFQFGLKLVEALQGKDKAQEVAKATLVDYH</sequence>
<evidence type="ECO:0000313" key="7">
    <source>
        <dbReference type="Proteomes" id="UP001177023"/>
    </source>
</evidence>
<dbReference type="Gene3D" id="3.40.50.880">
    <property type="match status" value="1"/>
</dbReference>
<dbReference type="InterPro" id="IPR002818">
    <property type="entry name" value="DJ-1/PfpI"/>
</dbReference>
<feature type="non-terminal residue" evidence="6">
    <location>
        <position position="247"/>
    </location>
</feature>
<evidence type="ECO:0000256" key="1">
    <source>
        <dbReference type="ARBA" id="ARBA00004496"/>
    </source>
</evidence>
<comment type="subcellular location">
    <subcellularLocation>
        <location evidence="1">Cytoplasm</location>
    </subcellularLocation>
</comment>
<dbReference type="GO" id="GO:1903189">
    <property type="term" value="P:glyoxal metabolic process"/>
    <property type="evidence" value="ECO:0007669"/>
    <property type="project" value="UniProtKB-ARBA"/>
</dbReference>
<dbReference type="GO" id="GO:0046295">
    <property type="term" value="P:glycolate biosynthetic process"/>
    <property type="evidence" value="ECO:0007669"/>
    <property type="project" value="UniProtKB-ARBA"/>
</dbReference>
<evidence type="ECO:0000256" key="2">
    <source>
        <dbReference type="ARBA" id="ARBA00013134"/>
    </source>
</evidence>
<dbReference type="GO" id="GO:0006979">
    <property type="term" value="P:response to oxidative stress"/>
    <property type="evidence" value="ECO:0007669"/>
    <property type="project" value="TreeGrafter"/>
</dbReference>
<dbReference type="Pfam" id="PF01965">
    <property type="entry name" value="DJ-1_PfpI"/>
    <property type="match status" value="1"/>
</dbReference>
<dbReference type="EMBL" id="CATQJA010002173">
    <property type="protein sequence ID" value="CAJ0569883.1"/>
    <property type="molecule type" value="Genomic_DNA"/>
</dbReference>
<dbReference type="GO" id="GO:0005739">
    <property type="term" value="C:mitochondrion"/>
    <property type="evidence" value="ECO:0007669"/>
    <property type="project" value="TreeGrafter"/>
</dbReference>
<dbReference type="EC" id="4.2.1.130" evidence="2"/>
<dbReference type="GO" id="GO:0036471">
    <property type="term" value="P:cellular response to glyoxal"/>
    <property type="evidence" value="ECO:0007669"/>
    <property type="project" value="UniProtKB-ARBA"/>
</dbReference>
<dbReference type="InterPro" id="IPR050325">
    <property type="entry name" value="Prot/Nucl_acid_deglycase"/>
</dbReference>